<evidence type="ECO:0000313" key="3">
    <source>
        <dbReference type="Proteomes" id="UP000677228"/>
    </source>
</evidence>
<evidence type="ECO:0000313" key="1">
    <source>
        <dbReference type="EMBL" id="CAF0879047.1"/>
    </source>
</evidence>
<proteinExistence type="predicted"/>
<reference evidence="1" key="1">
    <citation type="submission" date="2021-02" db="EMBL/GenBank/DDBJ databases">
        <authorList>
            <person name="Nowell W R."/>
        </authorList>
    </citation>
    <scope>NUCLEOTIDE SEQUENCE</scope>
</reference>
<dbReference type="EMBL" id="CAJOBA010002890">
    <property type="protein sequence ID" value="CAF3662989.1"/>
    <property type="molecule type" value="Genomic_DNA"/>
</dbReference>
<name>A0A8S2DAN6_9BILA</name>
<sequence>MRNLNLNADFYFKMNKARKHYKFVEENDLLNILRKKIIYRKTDDWYSLMLTNRRESSELCSYWKRSQLLSNRDINSYPSRRSLTIVRPDNIHFQ</sequence>
<organism evidence="1 3">
    <name type="scientific">Didymodactylos carnosus</name>
    <dbReference type="NCBI Taxonomy" id="1234261"/>
    <lineage>
        <taxon>Eukaryota</taxon>
        <taxon>Metazoa</taxon>
        <taxon>Spiralia</taxon>
        <taxon>Gnathifera</taxon>
        <taxon>Rotifera</taxon>
        <taxon>Eurotatoria</taxon>
        <taxon>Bdelloidea</taxon>
        <taxon>Philodinida</taxon>
        <taxon>Philodinidae</taxon>
        <taxon>Didymodactylos</taxon>
    </lineage>
</organism>
<dbReference type="Proteomes" id="UP000682733">
    <property type="component" value="Unassembled WGS sequence"/>
</dbReference>
<dbReference type="Proteomes" id="UP000677228">
    <property type="component" value="Unassembled WGS sequence"/>
</dbReference>
<gene>
    <name evidence="1" type="ORF">OVA965_LOCUS8523</name>
    <name evidence="2" type="ORF">TMI583_LOCUS8519</name>
</gene>
<dbReference type="EMBL" id="CAJNOK010002889">
    <property type="protein sequence ID" value="CAF0879047.1"/>
    <property type="molecule type" value="Genomic_DNA"/>
</dbReference>
<comment type="caution">
    <text evidence="1">The sequence shown here is derived from an EMBL/GenBank/DDBJ whole genome shotgun (WGS) entry which is preliminary data.</text>
</comment>
<evidence type="ECO:0000313" key="2">
    <source>
        <dbReference type="EMBL" id="CAF3662989.1"/>
    </source>
</evidence>
<accession>A0A8S2DAN6</accession>
<protein>
    <submittedName>
        <fullName evidence="1">Uncharacterized protein</fullName>
    </submittedName>
</protein>
<dbReference type="AlphaFoldDB" id="A0A8S2DAN6"/>